<dbReference type="InterPro" id="IPR027417">
    <property type="entry name" value="P-loop_NTPase"/>
</dbReference>
<dbReference type="Proteomes" id="UP000013638">
    <property type="component" value="Unassembled WGS sequence"/>
</dbReference>
<comment type="caution">
    <text evidence="6">The sequence shown here is derived from an EMBL/GenBank/DDBJ whole genome shotgun (WGS) entry which is preliminary data.</text>
</comment>
<name>R3KD36_ENTFL</name>
<dbReference type="RefSeq" id="WP_010828910.1">
    <property type="nucleotide sequence ID" value="NZ_KB944862.1"/>
</dbReference>
<dbReference type="InterPro" id="IPR041679">
    <property type="entry name" value="DNA2/NAM7-like_C"/>
</dbReference>
<dbReference type="GO" id="GO:0016787">
    <property type="term" value="F:hydrolase activity"/>
    <property type="evidence" value="ECO:0007669"/>
    <property type="project" value="UniProtKB-KW"/>
</dbReference>
<dbReference type="AlphaFoldDB" id="R3KD36"/>
<evidence type="ECO:0000313" key="7">
    <source>
        <dbReference type="Proteomes" id="UP000013638"/>
    </source>
</evidence>
<proteinExistence type="predicted"/>
<keyword evidence="4" id="KW-0067">ATP-binding</keyword>
<keyword evidence="2" id="KW-0378">Hydrolase</keyword>
<evidence type="ECO:0000259" key="5">
    <source>
        <dbReference type="Pfam" id="PF13087"/>
    </source>
</evidence>
<dbReference type="SUPFAM" id="SSF52540">
    <property type="entry name" value="P-loop containing nucleoside triphosphate hydrolases"/>
    <property type="match status" value="1"/>
</dbReference>
<dbReference type="Gene3D" id="3.40.50.300">
    <property type="entry name" value="P-loop containing nucleotide triphosphate hydrolases"/>
    <property type="match status" value="1"/>
</dbReference>
<dbReference type="EMBL" id="ASDZ01000026">
    <property type="protein sequence ID" value="EOK11560.1"/>
    <property type="molecule type" value="Genomic_DNA"/>
</dbReference>
<accession>R3KD36</accession>
<dbReference type="HOGENOM" id="CLU_189006_0_0_9"/>
<feature type="domain" description="DNA2/NAM7 helicase-like C-terminal" evidence="5">
    <location>
        <begin position="8"/>
        <end position="62"/>
    </location>
</feature>
<dbReference type="Pfam" id="PF13087">
    <property type="entry name" value="AAA_12"/>
    <property type="match status" value="1"/>
</dbReference>
<protein>
    <recommendedName>
        <fullName evidence="5">DNA2/NAM7 helicase-like C-terminal domain-containing protein</fullName>
    </recommendedName>
</protein>
<evidence type="ECO:0000256" key="4">
    <source>
        <dbReference type="ARBA" id="ARBA00022840"/>
    </source>
</evidence>
<gene>
    <name evidence="6" type="ORF">WOU_02081</name>
</gene>
<dbReference type="GO" id="GO:0043139">
    <property type="term" value="F:5'-3' DNA helicase activity"/>
    <property type="evidence" value="ECO:0007669"/>
    <property type="project" value="TreeGrafter"/>
</dbReference>
<organism evidence="6 7">
    <name type="scientific">Enterococcus faecalis ATCC 6055</name>
    <dbReference type="NCBI Taxonomy" id="1169311"/>
    <lineage>
        <taxon>Bacteria</taxon>
        <taxon>Bacillati</taxon>
        <taxon>Bacillota</taxon>
        <taxon>Bacilli</taxon>
        <taxon>Lactobacillales</taxon>
        <taxon>Enterococcaceae</taxon>
        <taxon>Enterococcus</taxon>
    </lineage>
</organism>
<evidence type="ECO:0000256" key="1">
    <source>
        <dbReference type="ARBA" id="ARBA00022741"/>
    </source>
</evidence>
<dbReference type="PATRIC" id="fig|1169311.3.peg.2053"/>
<dbReference type="PANTHER" id="PTHR43788">
    <property type="entry name" value="DNA2/NAM7 HELICASE FAMILY MEMBER"/>
    <property type="match status" value="1"/>
</dbReference>
<dbReference type="GO" id="GO:0005524">
    <property type="term" value="F:ATP binding"/>
    <property type="evidence" value="ECO:0007669"/>
    <property type="project" value="UniProtKB-KW"/>
</dbReference>
<sequence>MQEWINKNCGTVHKFQGKEAEEVIFLLGCDSNAKGAVRWVNDNIVNVATTRAKYRLYTIGDRQLWRVNPFVSVMQEYLKNFEESSNDFS</sequence>
<keyword evidence="3" id="KW-0347">Helicase</keyword>
<dbReference type="InterPro" id="IPR050534">
    <property type="entry name" value="Coronavir_polyprotein_1ab"/>
</dbReference>
<keyword evidence="1" id="KW-0547">Nucleotide-binding</keyword>
<reference evidence="6 7" key="1">
    <citation type="submission" date="2013-02" db="EMBL/GenBank/DDBJ databases">
        <title>The Genome Sequence of Enterococcus faecalis ATCC_6055.</title>
        <authorList>
            <consortium name="The Broad Institute Genome Sequencing Platform"/>
            <consortium name="The Broad Institute Genome Sequencing Center for Infectious Disease"/>
            <person name="Earl A.M."/>
            <person name="Gilmore M.S."/>
            <person name="Lebreton F."/>
            <person name="Walker B."/>
            <person name="Young S.K."/>
            <person name="Zeng Q."/>
            <person name="Gargeya S."/>
            <person name="Fitzgerald M."/>
            <person name="Haas B."/>
            <person name="Abouelleil A."/>
            <person name="Alvarado L."/>
            <person name="Arachchi H.M."/>
            <person name="Berlin A.M."/>
            <person name="Chapman S.B."/>
            <person name="Dewar J."/>
            <person name="Goldberg J."/>
            <person name="Griggs A."/>
            <person name="Gujja S."/>
            <person name="Hansen M."/>
            <person name="Howarth C."/>
            <person name="Imamovic A."/>
            <person name="Larimer J."/>
            <person name="McCowan C."/>
            <person name="Murphy C."/>
            <person name="Neiman D."/>
            <person name="Pearson M."/>
            <person name="Priest M."/>
            <person name="Roberts A."/>
            <person name="Saif S."/>
            <person name="Shea T."/>
            <person name="Sisk P."/>
            <person name="Sykes S."/>
            <person name="Wortman J."/>
            <person name="Nusbaum C."/>
            <person name="Birren B."/>
        </authorList>
    </citation>
    <scope>NUCLEOTIDE SEQUENCE [LARGE SCALE GENOMIC DNA]</scope>
    <source>
        <strain evidence="6 7">ATCC 6055</strain>
    </source>
</reference>
<dbReference type="PANTHER" id="PTHR43788:SF8">
    <property type="entry name" value="DNA-BINDING PROTEIN SMUBP-2"/>
    <property type="match status" value="1"/>
</dbReference>
<evidence type="ECO:0000256" key="3">
    <source>
        <dbReference type="ARBA" id="ARBA00022806"/>
    </source>
</evidence>
<evidence type="ECO:0000313" key="6">
    <source>
        <dbReference type="EMBL" id="EOK11560.1"/>
    </source>
</evidence>
<evidence type="ECO:0000256" key="2">
    <source>
        <dbReference type="ARBA" id="ARBA00022801"/>
    </source>
</evidence>